<gene>
    <name evidence="1" type="ORF">TM448A02025_0002</name>
</gene>
<evidence type="ECO:0000313" key="1">
    <source>
        <dbReference type="EMBL" id="QJA51215.1"/>
    </source>
</evidence>
<dbReference type="EMBL" id="MT144246">
    <property type="protein sequence ID" value="QJA51215.1"/>
    <property type="molecule type" value="Genomic_DNA"/>
</dbReference>
<organism evidence="1">
    <name type="scientific">viral metagenome</name>
    <dbReference type="NCBI Taxonomy" id="1070528"/>
    <lineage>
        <taxon>unclassified sequences</taxon>
        <taxon>metagenomes</taxon>
        <taxon>organismal metagenomes</taxon>
    </lineage>
</organism>
<name>A0A6H1ZVC0_9ZZZZ</name>
<protein>
    <submittedName>
        <fullName evidence="1">Uncharacterized protein</fullName>
    </submittedName>
</protein>
<proteinExistence type="predicted"/>
<accession>A0A6H1ZVC0</accession>
<dbReference type="AlphaFoldDB" id="A0A6H1ZVC0"/>
<sequence length="109" mass="12929">MEIKDAIKFLRNHFRIGIYEKKSKDIIALLKQLNKKAKRGEVYEAMWEELFMEKGMFLILQDDGYSKLLYKILEDLEQKYFPKEIIEEVVKGITEQIKEGAGIAKKERD</sequence>
<reference evidence="1" key="1">
    <citation type="submission" date="2020-03" db="EMBL/GenBank/DDBJ databases">
        <title>The deep terrestrial virosphere.</title>
        <authorList>
            <person name="Holmfeldt K."/>
            <person name="Nilsson E."/>
            <person name="Simone D."/>
            <person name="Lopez-Fernandez M."/>
            <person name="Wu X."/>
            <person name="de Brujin I."/>
            <person name="Lundin D."/>
            <person name="Andersson A."/>
            <person name="Bertilsson S."/>
            <person name="Dopson M."/>
        </authorList>
    </citation>
    <scope>NUCLEOTIDE SEQUENCE</scope>
    <source>
        <strain evidence="1">TM448A02025</strain>
    </source>
</reference>